<dbReference type="KEGG" id="ckw:CKALI_03280"/>
<reference evidence="2" key="1">
    <citation type="submission" date="2019-11" db="EMBL/GenBank/DDBJ databases">
        <title>Complete genome sequence of Corynebacterium kalinowskii 1959, a novel Corynebacterium species isolated from soil of a small paddock in Vilsendorf, Germany.</title>
        <authorList>
            <person name="Schaffert L."/>
            <person name="Ruwe M."/>
            <person name="Milse J."/>
            <person name="Hanuschka K."/>
            <person name="Ortseifen V."/>
            <person name="Droste J."/>
            <person name="Brandt D."/>
            <person name="Schlueter L."/>
            <person name="Kutter Y."/>
            <person name="Vinke S."/>
            <person name="Viehoefer P."/>
            <person name="Jacob L."/>
            <person name="Luebke N.-C."/>
            <person name="Schulte-Berndt E."/>
            <person name="Hain C."/>
            <person name="Linder M."/>
            <person name="Schmidt P."/>
            <person name="Wollenschlaeger L."/>
            <person name="Luttermann T."/>
            <person name="Thieme E."/>
            <person name="Hassa J."/>
            <person name="Haak M."/>
            <person name="Wittchen M."/>
            <person name="Mentz A."/>
            <person name="Persicke M."/>
            <person name="Busche T."/>
            <person name="Ruckert C."/>
        </authorList>
    </citation>
    <scope>NUCLEOTIDE SEQUENCE [LARGE SCALE GENOMIC DNA]</scope>
    <source>
        <strain evidence="2">1959</strain>
    </source>
</reference>
<protein>
    <submittedName>
        <fullName evidence="1">Uncharacterized protein</fullName>
    </submittedName>
</protein>
<dbReference type="RefSeq" id="WP_156191932.1">
    <property type="nucleotide sequence ID" value="NZ_CP046452.1"/>
</dbReference>
<dbReference type="AlphaFoldDB" id="A0A6B8VEQ6"/>
<sequence length="116" mass="13290">MHCNMFAAGHNAYLGMVNASLKSDDALLPFRVTLIDGQLFQATIDEGAPLWFWLHHPESVADLFDGQRNYDWAYDPRYGLVRPMLRRKRFKVFNPVMVPVGKIRRLAELRAIGPCS</sequence>
<name>A0A6B8VEQ6_9CORY</name>
<evidence type="ECO:0000313" key="1">
    <source>
        <dbReference type="EMBL" id="QGU01539.1"/>
    </source>
</evidence>
<dbReference type="EMBL" id="CP046452">
    <property type="protein sequence ID" value="QGU01539.1"/>
    <property type="molecule type" value="Genomic_DNA"/>
</dbReference>
<accession>A0A6B8VEQ6</accession>
<proteinExistence type="predicted"/>
<dbReference type="Proteomes" id="UP000427071">
    <property type="component" value="Chromosome"/>
</dbReference>
<organism evidence="1 2">
    <name type="scientific">Corynebacterium kalinowskii</name>
    <dbReference type="NCBI Taxonomy" id="2675216"/>
    <lineage>
        <taxon>Bacteria</taxon>
        <taxon>Bacillati</taxon>
        <taxon>Actinomycetota</taxon>
        <taxon>Actinomycetes</taxon>
        <taxon>Mycobacteriales</taxon>
        <taxon>Corynebacteriaceae</taxon>
        <taxon>Corynebacterium</taxon>
    </lineage>
</organism>
<evidence type="ECO:0000313" key="2">
    <source>
        <dbReference type="Proteomes" id="UP000427071"/>
    </source>
</evidence>
<keyword evidence="2" id="KW-1185">Reference proteome</keyword>
<gene>
    <name evidence="1" type="ORF">CKALI_03280</name>
</gene>